<proteinExistence type="predicted"/>
<dbReference type="EMBL" id="PGOL01001704">
    <property type="protein sequence ID" value="PKI55396.1"/>
    <property type="molecule type" value="Genomic_DNA"/>
</dbReference>
<organism evidence="2 3">
    <name type="scientific">Punica granatum</name>
    <name type="common">Pomegranate</name>
    <dbReference type="NCBI Taxonomy" id="22663"/>
    <lineage>
        <taxon>Eukaryota</taxon>
        <taxon>Viridiplantae</taxon>
        <taxon>Streptophyta</taxon>
        <taxon>Embryophyta</taxon>
        <taxon>Tracheophyta</taxon>
        <taxon>Spermatophyta</taxon>
        <taxon>Magnoliopsida</taxon>
        <taxon>eudicotyledons</taxon>
        <taxon>Gunneridae</taxon>
        <taxon>Pentapetalae</taxon>
        <taxon>rosids</taxon>
        <taxon>malvids</taxon>
        <taxon>Myrtales</taxon>
        <taxon>Lythraceae</taxon>
        <taxon>Punica</taxon>
    </lineage>
</organism>
<evidence type="ECO:0000259" key="1">
    <source>
        <dbReference type="Pfam" id="PF13966"/>
    </source>
</evidence>
<accession>A0A2I0JIF9</accession>
<name>A0A2I0JIF9_PUNGR</name>
<gene>
    <name evidence="2" type="ORF">CRG98_024209</name>
</gene>
<dbReference type="PANTHER" id="PTHR33116">
    <property type="entry name" value="REVERSE TRANSCRIPTASE ZINC-BINDING DOMAIN-CONTAINING PROTEIN-RELATED-RELATED"/>
    <property type="match status" value="1"/>
</dbReference>
<dbReference type="Pfam" id="PF13966">
    <property type="entry name" value="zf-RVT"/>
    <property type="match status" value="1"/>
</dbReference>
<sequence>MEGSETGPRTASLFLVCNADDIILLGDTTASTQVAMLEVLNTFCEEPASLRINSAKSQVLFSKNTKADDRRRICSKFNVEKTTDLGKYLGFPISMSWKKEKDFSFVIEKCSALPAKTLETLDKINRNFPWGSTEEKKKIHLVGRDVVRKPKLFGGLDAKRMKPRNESLVEGMLSRSTISDAPWARIIRHKFLHSAAAQRCKASTDVRGRIRGTPQGFSSNAADRIVWGLSQNGRYNNTKSAYLLELGISQDPDPKLWSWIWKCPTIPRIQHFIWLVSHGKLPTACLLAQRGMAVDTSCSICSDGKETIDHILRNCLAGKCLLTLCSRLDRIIPKHAFREANGWADILVRMGSDQMASLAVFTDPPPNVVQPLFSDIIIGVASPRMFVMDSG</sequence>
<keyword evidence="3" id="KW-1185">Reference proteome</keyword>
<dbReference type="Proteomes" id="UP000233551">
    <property type="component" value="Unassembled WGS sequence"/>
</dbReference>
<evidence type="ECO:0000313" key="2">
    <source>
        <dbReference type="EMBL" id="PKI55396.1"/>
    </source>
</evidence>
<dbReference type="STRING" id="22663.A0A2I0JIF9"/>
<dbReference type="PANTHER" id="PTHR33116:SF70">
    <property type="entry name" value="NON-LTR RETROELEMENT REVERSE TRANSCRIPTASE-LIKE PROTEIN"/>
    <property type="match status" value="1"/>
</dbReference>
<evidence type="ECO:0000313" key="3">
    <source>
        <dbReference type="Proteomes" id="UP000233551"/>
    </source>
</evidence>
<dbReference type="AlphaFoldDB" id="A0A2I0JIF9"/>
<protein>
    <recommendedName>
        <fullName evidence="1">Reverse transcriptase zinc-binding domain-containing protein</fullName>
    </recommendedName>
</protein>
<dbReference type="InterPro" id="IPR026960">
    <property type="entry name" value="RVT-Znf"/>
</dbReference>
<comment type="caution">
    <text evidence="2">The sequence shown here is derived from an EMBL/GenBank/DDBJ whole genome shotgun (WGS) entry which is preliminary data.</text>
</comment>
<feature type="domain" description="Reverse transcriptase zinc-binding" evidence="1">
    <location>
        <begin position="238"/>
        <end position="316"/>
    </location>
</feature>
<reference evidence="2 3" key="1">
    <citation type="submission" date="2017-11" db="EMBL/GenBank/DDBJ databases">
        <title>De-novo sequencing of pomegranate (Punica granatum L.) genome.</title>
        <authorList>
            <person name="Akparov Z."/>
            <person name="Amiraslanov A."/>
            <person name="Hajiyeva S."/>
            <person name="Abbasov M."/>
            <person name="Kaur K."/>
            <person name="Hamwieh A."/>
            <person name="Solovyev V."/>
            <person name="Salamov A."/>
            <person name="Braich B."/>
            <person name="Kosarev P."/>
            <person name="Mahmoud A."/>
            <person name="Hajiyev E."/>
            <person name="Babayeva S."/>
            <person name="Izzatullayeva V."/>
            <person name="Mammadov A."/>
            <person name="Mammadov A."/>
            <person name="Sharifova S."/>
            <person name="Ojaghi J."/>
            <person name="Eynullazada K."/>
            <person name="Bayramov B."/>
            <person name="Abdulazimova A."/>
            <person name="Shahmuradov I."/>
        </authorList>
    </citation>
    <scope>NUCLEOTIDE SEQUENCE [LARGE SCALE GENOMIC DNA]</scope>
    <source>
        <strain evidence="3">cv. AG2017</strain>
        <tissue evidence="2">Leaf</tissue>
    </source>
</reference>